<accession>A0A4P2Q890</accession>
<dbReference type="Pfam" id="PF15902">
    <property type="entry name" value="Sortilin-Vps10"/>
    <property type="match status" value="1"/>
</dbReference>
<dbReference type="Proteomes" id="UP000295781">
    <property type="component" value="Chromosome"/>
</dbReference>
<feature type="signal peptide" evidence="3">
    <location>
        <begin position="1"/>
        <end position="30"/>
    </location>
</feature>
<sequence>MIFPSSNRIALGLRIALASAALAASTPASANGRYPSAGQILVDPADPRRIVLRATYGVLTTSDGGERWSWICEESIGYSGFEDPMLVITGDGSILAGLSSGLSATHDRGCQWDIAGGGLADLTLVDVSIDRAEPSSAILLGSSVLTGDEILTQVWASKDDGRTWAQAGVDLPSAFLGVTLDSAPSDPRRLYVSGRWNGPTFQGALQRSDDRGETWESFDIPGSDDRNLPYLGAVDPRDADVVYVRRDGDGADALLVSKDGGATWREVFHAVSLLGFALSPDGARIAVGSDMDGLWIAPTTTLEFTQVGRLGVRCLTWTSDGLFACADELADGFTAGVSVDGGETFSPILTLDRLCGPPPACGRETSTGATCPALWAATASFLGVPGRCDAGAGPSAGASGGDPAAGGASTGTGVGTGAPGAGGGCACDASGQGRPGALLSCMIAAGGALLGARRRRARGLRLRAREPRGPV</sequence>
<name>A0A4P2Q890_SORCE</name>
<feature type="chain" id="PRO_5020201425" description="Sortilin N-terminal domain-containing protein" evidence="3">
    <location>
        <begin position="31"/>
        <end position="471"/>
    </location>
</feature>
<organism evidence="5 6">
    <name type="scientific">Sorangium cellulosum</name>
    <name type="common">Polyangium cellulosum</name>
    <dbReference type="NCBI Taxonomy" id="56"/>
    <lineage>
        <taxon>Bacteria</taxon>
        <taxon>Pseudomonadati</taxon>
        <taxon>Myxococcota</taxon>
        <taxon>Polyangia</taxon>
        <taxon>Polyangiales</taxon>
        <taxon>Polyangiaceae</taxon>
        <taxon>Sorangium</taxon>
    </lineage>
</organism>
<feature type="region of interest" description="Disordered" evidence="2">
    <location>
        <begin position="392"/>
        <end position="411"/>
    </location>
</feature>
<dbReference type="PANTHER" id="PTHR43739:SF5">
    <property type="entry name" value="EXO-ALPHA-SIALIDASE"/>
    <property type="match status" value="1"/>
</dbReference>
<protein>
    <recommendedName>
        <fullName evidence="4">Sortilin N-terminal domain-containing protein</fullName>
    </recommendedName>
</protein>
<dbReference type="EMBL" id="CP012670">
    <property type="protein sequence ID" value="AUX25699.1"/>
    <property type="molecule type" value="Genomic_DNA"/>
</dbReference>
<evidence type="ECO:0000259" key="4">
    <source>
        <dbReference type="Pfam" id="PF15902"/>
    </source>
</evidence>
<keyword evidence="3" id="KW-0732">Signal</keyword>
<dbReference type="AlphaFoldDB" id="A0A4P2Q890"/>
<dbReference type="PANTHER" id="PTHR43739">
    <property type="entry name" value="XYLOGLUCANASE (EUROFUNG)"/>
    <property type="match status" value="1"/>
</dbReference>
<feature type="compositionally biased region" description="Gly residues" evidence="2">
    <location>
        <begin position="398"/>
        <end position="411"/>
    </location>
</feature>
<dbReference type="Gene3D" id="2.130.10.10">
    <property type="entry name" value="YVTN repeat-like/Quinoprotein amine dehydrogenase"/>
    <property type="match status" value="1"/>
</dbReference>
<evidence type="ECO:0000313" key="5">
    <source>
        <dbReference type="EMBL" id="AUX25699.1"/>
    </source>
</evidence>
<evidence type="ECO:0000256" key="1">
    <source>
        <dbReference type="ARBA" id="ARBA00022737"/>
    </source>
</evidence>
<evidence type="ECO:0000256" key="3">
    <source>
        <dbReference type="SAM" id="SignalP"/>
    </source>
</evidence>
<dbReference type="GO" id="GO:0010411">
    <property type="term" value="P:xyloglucan metabolic process"/>
    <property type="evidence" value="ECO:0007669"/>
    <property type="project" value="TreeGrafter"/>
</dbReference>
<reference evidence="5 6" key="1">
    <citation type="submission" date="2015-09" db="EMBL/GenBank/DDBJ databases">
        <title>Sorangium comparison.</title>
        <authorList>
            <person name="Zaburannyi N."/>
            <person name="Bunk B."/>
            <person name="Overmann J."/>
            <person name="Mueller R."/>
        </authorList>
    </citation>
    <scope>NUCLEOTIDE SEQUENCE [LARGE SCALE GENOMIC DNA]</scope>
    <source>
        <strain evidence="5 6">So ceGT47</strain>
    </source>
</reference>
<dbReference type="SUPFAM" id="SSF110296">
    <property type="entry name" value="Oligoxyloglucan reducing end-specific cellobiohydrolase"/>
    <property type="match status" value="1"/>
</dbReference>
<feature type="domain" description="Sortilin N-terminal" evidence="4">
    <location>
        <begin position="153"/>
        <end position="278"/>
    </location>
</feature>
<evidence type="ECO:0000313" key="6">
    <source>
        <dbReference type="Proteomes" id="UP000295781"/>
    </source>
</evidence>
<keyword evidence="1" id="KW-0677">Repeat</keyword>
<dbReference type="InterPro" id="IPR031778">
    <property type="entry name" value="Sortilin_N"/>
</dbReference>
<dbReference type="CDD" id="cd15482">
    <property type="entry name" value="Sialidase_non-viral"/>
    <property type="match status" value="1"/>
</dbReference>
<dbReference type="InterPro" id="IPR015943">
    <property type="entry name" value="WD40/YVTN_repeat-like_dom_sf"/>
</dbReference>
<proteinExistence type="predicted"/>
<dbReference type="InterPro" id="IPR052025">
    <property type="entry name" value="Xyloglucanase_GH74"/>
</dbReference>
<gene>
    <name evidence="5" type="ORF">SOCEGT47_062480</name>
</gene>
<evidence type="ECO:0000256" key="2">
    <source>
        <dbReference type="SAM" id="MobiDB-lite"/>
    </source>
</evidence>
<dbReference type="OrthoDB" id="5497530at2"/>
<dbReference type="RefSeq" id="WP_129352781.1">
    <property type="nucleotide sequence ID" value="NZ_CP012670.1"/>
</dbReference>